<sequence length="105" mass="12529">MNFEYVKSYYKVPAELGREIMLRDRKGIIVEDRGHYIGVTFDDENPGTINNLHPTFEVKYLGIGKIRKVKKSTARYKRYLEYGDSFDSFLEYCKWDGMKERSWNI</sequence>
<proteinExistence type="predicted"/>
<comment type="caution">
    <text evidence="1">The sequence shown here is derived from an EMBL/GenBank/DDBJ whole genome shotgun (WGS) entry which is preliminary data.</text>
</comment>
<dbReference type="AlphaFoldDB" id="A0A0G0BZA4"/>
<evidence type="ECO:0000313" key="1">
    <source>
        <dbReference type="EMBL" id="KKP74709.1"/>
    </source>
</evidence>
<protein>
    <submittedName>
        <fullName evidence="1">Uncharacterized protein</fullName>
    </submittedName>
</protein>
<accession>A0A0G0BZA4</accession>
<dbReference type="EMBL" id="LBQH01000037">
    <property type="protein sequence ID" value="KKP74709.1"/>
    <property type="molecule type" value="Genomic_DNA"/>
</dbReference>
<reference evidence="1 2" key="1">
    <citation type="journal article" date="2015" name="Nature">
        <title>rRNA introns, odd ribosomes, and small enigmatic genomes across a large radiation of phyla.</title>
        <authorList>
            <person name="Brown C.T."/>
            <person name="Hug L.A."/>
            <person name="Thomas B.C."/>
            <person name="Sharon I."/>
            <person name="Castelle C.J."/>
            <person name="Singh A."/>
            <person name="Wilkins M.J."/>
            <person name="Williams K.H."/>
            <person name="Banfield J.F."/>
        </authorList>
    </citation>
    <scope>NUCLEOTIDE SEQUENCE [LARGE SCALE GENOMIC DNA]</scope>
</reference>
<organism evidence="1 2">
    <name type="scientific">candidate division WS6 bacterium GW2011_GWF1_35_23</name>
    <dbReference type="NCBI Taxonomy" id="1619097"/>
    <lineage>
        <taxon>Bacteria</taxon>
        <taxon>Candidatus Dojkabacteria</taxon>
    </lineage>
</organism>
<evidence type="ECO:0000313" key="2">
    <source>
        <dbReference type="Proteomes" id="UP000034816"/>
    </source>
</evidence>
<dbReference type="Proteomes" id="UP000034816">
    <property type="component" value="Unassembled WGS sequence"/>
</dbReference>
<gene>
    <name evidence="1" type="ORF">UR73_C0037G0018</name>
</gene>
<name>A0A0G0BZA4_9BACT</name>